<organism evidence="2 3">
    <name type="scientific">Ferruginivarius sediminum</name>
    <dbReference type="NCBI Taxonomy" id="2661937"/>
    <lineage>
        <taxon>Bacteria</taxon>
        <taxon>Pseudomonadati</taxon>
        <taxon>Pseudomonadota</taxon>
        <taxon>Alphaproteobacteria</taxon>
        <taxon>Rhodospirillales</taxon>
        <taxon>Rhodospirillaceae</taxon>
        <taxon>Ferruginivarius</taxon>
    </lineage>
</organism>
<feature type="compositionally biased region" description="Basic and acidic residues" evidence="1">
    <location>
        <begin position="41"/>
        <end position="51"/>
    </location>
</feature>
<reference evidence="2 3" key="1">
    <citation type="submission" date="2018-07" db="EMBL/GenBank/DDBJ databases">
        <title>Venubactetium sediminum gen. nov., sp. nov., isolated from a marine solar saltern.</title>
        <authorList>
            <person name="Wang S."/>
        </authorList>
    </citation>
    <scope>NUCLEOTIDE SEQUENCE [LARGE SCALE GENOMIC DNA]</scope>
    <source>
        <strain evidence="2 3">WD2A32</strain>
    </source>
</reference>
<dbReference type="EMBL" id="QPMH01000037">
    <property type="protein sequence ID" value="RDD60185.1"/>
    <property type="molecule type" value="Genomic_DNA"/>
</dbReference>
<dbReference type="Proteomes" id="UP000253941">
    <property type="component" value="Unassembled WGS sequence"/>
</dbReference>
<feature type="compositionally biased region" description="Polar residues" evidence="1">
    <location>
        <begin position="62"/>
        <end position="76"/>
    </location>
</feature>
<feature type="region of interest" description="Disordered" evidence="1">
    <location>
        <begin position="41"/>
        <end position="76"/>
    </location>
</feature>
<name>A0A369T750_9PROT</name>
<sequence length="207" mass="22215">MLDEINGPSTTLPVVHQPDSVGHLLPTLFQRCEGPLIDAAQRSRRETKAEAEDAVLPEKTGRQAQAAGTQVPSGTTMAVCSSPKGLRLLILEAWPSGNGAEVTVREGGHRLFEAHPGGRCRYLVPQGEKQATALLIKQMPRELALPRRGGRRNAQGRGSGARRPRSTGSPVGLQDRRALSPRALTLPMLGRENLGAPCRLLHHGDGE</sequence>
<proteinExistence type="predicted"/>
<evidence type="ECO:0000313" key="3">
    <source>
        <dbReference type="Proteomes" id="UP000253941"/>
    </source>
</evidence>
<evidence type="ECO:0000256" key="1">
    <source>
        <dbReference type="SAM" id="MobiDB-lite"/>
    </source>
</evidence>
<comment type="caution">
    <text evidence="2">The sequence shown here is derived from an EMBL/GenBank/DDBJ whole genome shotgun (WGS) entry which is preliminary data.</text>
</comment>
<dbReference type="RefSeq" id="WP_114583879.1">
    <property type="nucleotide sequence ID" value="NZ_QPMH01000037.1"/>
</dbReference>
<dbReference type="AlphaFoldDB" id="A0A369T750"/>
<evidence type="ECO:0000313" key="2">
    <source>
        <dbReference type="EMBL" id="RDD60185.1"/>
    </source>
</evidence>
<protein>
    <submittedName>
        <fullName evidence="2">Uncharacterized protein</fullName>
    </submittedName>
</protein>
<feature type="region of interest" description="Disordered" evidence="1">
    <location>
        <begin position="141"/>
        <end position="179"/>
    </location>
</feature>
<keyword evidence="3" id="KW-1185">Reference proteome</keyword>
<gene>
    <name evidence="2" type="ORF">DRB17_19375</name>
</gene>
<accession>A0A369T750</accession>